<dbReference type="SUPFAM" id="SSF51905">
    <property type="entry name" value="FAD/NAD(P)-binding domain"/>
    <property type="match status" value="1"/>
</dbReference>
<comment type="cofactor">
    <cofactor evidence="2 12">
        <name>FAD</name>
        <dbReference type="ChEBI" id="CHEBI:57692"/>
    </cofactor>
</comment>
<dbReference type="Gene3D" id="3.90.660.20">
    <property type="entry name" value="Protoporphyrinogen oxidase, mitochondrial, domain 2"/>
    <property type="match status" value="1"/>
</dbReference>
<evidence type="ECO:0000256" key="7">
    <source>
        <dbReference type="ARBA" id="ARBA00019046"/>
    </source>
</evidence>
<dbReference type="InterPro" id="IPR002937">
    <property type="entry name" value="Amino_oxidase"/>
</dbReference>
<evidence type="ECO:0000256" key="11">
    <source>
        <dbReference type="ARBA" id="ARBA00023133"/>
    </source>
</evidence>
<dbReference type="SUPFAM" id="SSF54373">
    <property type="entry name" value="FAD-linked reductases, C-terminal domain"/>
    <property type="match status" value="1"/>
</dbReference>
<organism evidence="14 15">
    <name type="scientific">Segniliparus rugosus (strain ATCC BAA-974 / DSM 45345 / CCUG 50838 / CIP 108380 / JCM 13579 / CDC 945)</name>
    <dbReference type="NCBI Taxonomy" id="679197"/>
    <lineage>
        <taxon>Bacteria</taxon>
        <taxon>Bacillati</taxon>
        <taxon>Actinomycetota</taxon>
        <taxon>Actinomycetes</taxon>
        <taxon>Mycobacteriales</taxon>
        <taxon>Segniliparaceae</taxon>
        <taxon>Segniliparus</taxon>
    </lineage>
</organism>
<comment type="catalytic activity">
    <reaction evidence="1">
        <text>coproporphyrinogen III + 3 O2 = coproporphyrin III + 3 H2O2</text>
        <dbReference type="Rhea" id="RHEA:43436"/>
        <dbReference type="ChEBI" id="CHEBI:15379"/>
        <dbReference type="ChEBI" id="CHEBI:16240"/>
        <dbReference type="ChEBI" id="CHEBI:57309"/>
        <dbReference type="ChEBI" id="CHEBI:131725"/>
        <dbReference type="EC" id="1.3.3.15"/>
    </reaction>
    <physiologicalReaction direction="left-to-right" evidence="1">
        <dbReference type="Rhea" id="RHEA:43437"/>
    </physiologicalReaction>
</comment>
<dbReference type="HOGENOM" id="CLU_009629_3_1_11"/>
<evidence type="ECO:0000256" key="5">
    <source>
        <dbReference type="ARBA" id="ARBA00008310"/>
    </source>
</evidence>
<keyword evidence="11 12" id="KW-0350">Heme biosynthesis</keyword>
<evidence type="ECO:0000256" key="6">
    <source>
        <dbReference type="ARBA" id="ARBA00012402"/>
    </source>
</evidence>
<gene>
    <name evidence="14" type="ORF">HMPREF9336_02497</name>
</gene>
<dbReference type="eggNOG" id="COG1232">
    <property type="taxonomic scope" value="Bacteria"/>
</dbReference>
<evidence type="ECO:0000256" key="3">
    <source>
        <dbReference type="ARBA" id="ARBA00002185"/>
    </source>
</evidence>
<dbReference type="NCBIfam" id="TIGR00562">
    <property type="entry name" value="proto_IX_ox"/>
    <property type="match status" value="1"/>
</dbReference>
<dbReference type="Pfam" id="PF01593">
    <property type="entry name" value="Amino_oxidase"/>
    <property type="match status" value="1"/>
</dbReference>
<keyword evidence="9 12" id="KW-0274">FAD</keyword>
<dbReference type="InterPro" id="IPR004572">
    <property type="entry name" value="Protoporphyrinogen_oxidase"/>
</dbReference>
<evidence type="ECO:0000256" key="8">
    <source>
        <dbReference type="ARBA" id="ARBA00022630"/>
    </source>
</evidence>
<dbReference type="Proteomes" id="UP000004816">
    <property type="component" value="Unassembled WGS sequence"/>
</dbReference>
<comment type="caution">
    <text evidence="14">The sequence shown here is derived from an EMBL/GenBank/DDBJ whole genome shotgun (WGS) entry which is preliminary data.</text>
</comment>
<comment type="subcellular location">
    <subcellularLocation>
        <location evidence="12">Cytoplasm</location>
    </subcellularLocation>
</comment>
<dbReference type="Gene3D" id="3.50.50.60">
    <property type="entry name" value="FAD/NAD(P)-binding domain"/>
    <property type="match status" value="1"/>
</dbReference>
<proteinExistence type="inferred from homology"/>
<dbReference type="EMBL" id="ACZI02000002">
    <property type="protein sequence ID" value="EFV12635.2"/>
    <property type="molecule type" value="Genomic_DNA"/>
</dbReference>
<evidence type="ECO:0000256" key="4">
    <source>
        <dbReference type="ARBA" id="ARBA00004744"/>
    </source>
</evidence>
<evidence type="ECO:0000259" key="13">
    <source>
        <dbReference type="Pfam" id="PF01593"/>
    </source>
</evidence>
<dbReference type="PANTHER" id="PTHR42923">
    <property type="entry name" value="PROTOPORPHYRINOGEN OXIDASE"/>
    <property type="match status" value="1"/>
</dbReference>
<keyword evidence="8 12" id="KW-0285">Flavoprotein</keyword>
<comment type="function">
    <text evidence="3 12">Involved in coproporphyrin-dependent heme b biosynthesis. Catalyzes the oxidation of coproporphyrinogen III to coproporphyrin III.</text>
</comment>
<dbReference type="GO" id="GO:0006783">
    <property type="term" value="P:heme biosynthetic process"/>
    <property type="evidence" value="ECO:0007669"/>
    <property type="project" value="UniProtKB-UniRule"/>
</dbReference>
<dbReference type="InterPro" id="IPR050464">
    <property type="entry name" value="Zeta_carotene_desat/Oxidored"/>
</dbReference>
<evidence type="ECO:0000313" key="15">
    <source>
        <dbReference type="Proteomes" id="UP000004816"/>
    </source>
</evidence>
<keyword evidence="15" id="KW-1185">Reference proteome</keyword>
<reference evidence="14 15" key="1">
    <citation type="journal article" date="2011" name="Stand. Genomic Sci.">
        <title>High quality draft genome sequence of Segniliparus rugosus CDC 945(T)= (ATCC BAA-974(T)).</title>
        <authorList>
            <person name="Earl A.M."/>
            <person name="Desjardins C.A."/>
            <person name="Fitzgerald M.G."/>
            <person name="Arachchi H.M."/>
            <person name="Zeng Q."/>
            <person name="Mehta T."/>
            <person name="Griggs A."/>
            <person name="Birren B.W."/>
            <person name="Toney N.C."/>
            <person name="Carr J."/>
            <person name="Posey J."/>
            <person name="Butler W.R."/>
        </authorList>
    </citation>
    <scope>NUCLEOTIDE SEQUENCE [LARGE SCALE GENOMIC DNA]</scope>
    <source>
        <strain evidence="15">ATCC BAA-974 / DSM 45345 / CCUG 50838 / CIP 108380 / JCM 13579 / CDC 945</strain>
    </source>
</reference>
<dbReference type="PANTHER" id="PTHR42923:SF3">
    <property type="entry name" value="PROTOPORPHYRINOGEN OXIDASE"/>
    <property type="match status" value="1"/>
</dbReference>
<dbReference type="EC" id="1.3.3.15" evidence="6 12"/>
<sequence>MVGAGFTGLVAAYELRKRLGETAQIVVADASDRIGGSVRPVQLGGARFEAGAESFLANSPDILRLADELGLAGRIVSSGPARPSVFAARETHPLPTGTYFGLPSPETETALLGPEDLAAIREDRPADWDTSTDMSIAELVEPVYGPAVRARLVDPLLSGVYAGDSFTIGVRAGLPALAAKLDEEAGPGAKHVSLTRAVAAARSGAGTASGGAGTAPRRAASGGMFRSFDGGLGLLLDALLQAAGPLDLRLGEEVTRLERTSNGYAVDPVGEADAVVLAVGSHVAGALLACVDEEAGRAAASIPTASPVVLALRCERLEVPDGTSGVLVASGEGLAAKALTLTANKWPHLSAPVLRVSFGRYGDDLSFTADEQLLAWAASDFTRIFGKRLAVTDWTVQRYPEALPQYGPWHSRKVAAIASASAGGLAVAGNFLRGVGLGACAATAAAAAEQIANVLEG</sequence>
<dbReference type="Gene3D" id="1.10.3110.10">
    <property type="entry name" value="protoporphyrinogen ix oxidase, domain 3"/>
    <property type="match status" value="1"/>
</dbReference>
<dbReference type="GO" id="GO:0005737">
    <property type="term" value="C:cytoplasm"/>
    <property type="evidence" value="ECO:0007669"/>
    <property type="project" value="UniProtKB-SubCell"/>
</dbReference>
<accession>E5XSM5</accession>
<comment type="pathway">
    <text evidence="4 12">Porphyrin-containing compound metabolism; protoheme biosynthesis.</text>
</comment>
<evidence type="ECO:0000313" key="14">
    <source>
        <dbReference type="EMBL" id="EFV12635.2"/>
    </source>
</evidence>
<dbReference type="GO" id="GO:0004729">
    <property type="term" value="F:oxygen-dependent protoporphyrinogen oxidase activity"/>
    <property type="evidence" value="ECO:0007669"/>
    <property type="project" value="UniProtKB-UniRule"/>
</dbReference>
<name>E5XSM5_SEGRC</name>
<comment type="similarity">
    <text evidence="5 12">Belongs to the protoporphyrinogen/coproporphyrinogen oxidase family. Coproporphyrinogen III oxidase subfamily.</text>
</comment>
<evidence type="ECO:0000256" key="10">
    <source>
        <dbReference type="ARBA" id="ARBA00023002"/>
    </source>
</evidence>
<dbReference type="AlphaFoldDB" id="E5XSM5"/>
<keyword evidence="12" id="KW-0963">Cytoplasm</keyword>
<evidence type="ECO:0000256" key="1">
    <source>
        <dbReference type="ARBA" id="ARBA00001755"/>
    </source>
</evidence>
<evidence type="ECO:0000256" key="12">
    <source>
        <dbReference type="RuleBase" id="RU364052"/>
    </source>
</evidence>
<dbReference type="UniPathway" id="UPA00252"/>
<keyword evidence="10 12" id="KW-0560">Oxidoreductase</keyword>
<dbReference type="InterPro" id="IPR036188">
    <property type="entry name" value="FAD/NAD-bd_sf"/>
</dbReference>
<dbReference type="STRING" id="679197.HMPREF9336_02497"/>
<protein>
    <recommendedName>
        <fullName evidence="7 12">Coproporphyrinogen III oxidase</fullName>
        <ecNumber evidence="6 12">1.3.3.15</ecNumber>
    </recommendedName>
</protein>
<evidence type="ECO:0000256" key="2">
    <source>
        <dbReference type="ARBA" id="ARBA00001974"/>
    </source>
</evidence>
<evidence type="ECO:0000256" key="9">
    <source>
        <dbReference type="ARBA" id="ARBA00022827"/>
    </source>
</evidence>
<feature type="domain" description="Amine oxidase" evidence="13">
    <location>
        <begin position="6"/>
        <end position="451"/>
    </location>
</feature>